<sequence length="332" mass="38204">MNNTTNTTLIVLSPYTYSLLNIFSTNVAIPHIFAAIVGIPSALLYIFELIILYKHWSKFKSSFFVLFFFRAIIIWKKSRMIAAVLFSCLAPLLVTIHIFQYKVYIKEIKSNGWMLAYASLTGSNLIPNLQGFINGQQLFGPFYSSNNGVATLASFFFMGITIILNIFTLIRYKQKHYIPQNNPQLSTNKVLVERRLTVYVLVTFIGQLLVSTFMITWYTVASPLKPYFDVDTYNLTNFAVQNQSPWVNDISTIVLPAWFMLWANERLKQAIFRVISNAKVNILHSIGFKKQSTVQVFDSSQLQIINQHRISIQRKIDVRRNLTNTLGKNEDH</sequence>
<feature type="transmembrane region" description="Helical" evidence="1">
    <location>
        <begin position="81"/>
        <end position="99"/>
    </location>
</feature>
<name>A0A1I8BDY7_MELHA</name>
<keyword evidence="1" id="KW-0812">Transmembrane</keyword>
<evidence type="ECO:0000313" key="3">
    <source>
        <dbReference type="WBParaSite" id="MhA1_Contig210.frz3.gene33"/>
    </source>
</evidence>
<protein>
    <submittedName>
        <fullName evidence="3">Serpentine receptor class gamma</fullName>
    </submittedName>
</protein>
<keyword evidence="1" id="KW-0472">Membrane</keyword>
<feature type="transmembrane region" description="Helical" evidence="1">
    <location>
        <begin position="196"/>
        <end position="220"/>
    </location>
</feature>
<dbReference type="AlphaFoldDB" id="A0A1I8BDY7"/>
<feature type="transmembrane region" description="Helical" evidence="1">
    <location>
        <begin position="28"/>
        <end position="47"/>
    </location>
</feature>
<accession>A0A1I8BDY7</accession>
<feature type="transmembrane region" description="Helical" evidence="1">
    <location>
        <begin position="59"/>
        <end position="75"/>
    </location>
</feature>
<evidence type="ECO:0000313" key="2">
    <source>
        <dbReference type="Proteomes" id="UP000095281"/>
    </source>
</evidence>
<dbReference type="InterPro" id="IPR051119">
    <property type="entry name" value="Nematode_SR-like"/>
</dbReference>
<dbReference type="Proteomes" id="UP000095281">
    <property type="component" value="Unplaced"/>
</dbReference>
<keyword evidence="1" id="KW-1133">Transmembrane helix</keyword>
<reference evidence="3" key="1">
    <citation type="submission" date="2016-11" db="UniProtKB">
        <authorList>
            <consortium name="WormBaseParasite"/>
        </authorList>
    </citation>
    <scope>IDENTIFICATION</scope>
</reference>
<keyword evidence="2" id="KW-1185">Reference proteome</keyword>
<organism evidence="2 3">
    <name type="scientific">Meloidogyne hapla</name>
    <name type="common">Root-knot nematode worm</name>
    <dbReference type="NCBI Taxonomy" id="6305"/>
    <lineage>
        <taxon>Eukaryota</taxon>
        <taxon>Metazoa</taxon>
        <taxon>Ecdysozoa</taxon>
        <taxon>Nematoda</taxon>
        <taxon>Chromadorea</taxon>
        <taxon>Rhabditida</taxon>
        <taxon>Tylenchina</taxon>
        <taxon>Tylenchomorpha</taxon>
        <taxon>Tylenchoidea</taxon>
        <taxon>Meloidogynidae</taxon>
        <taxon>Meloidogyninae</taxon>
        <taxon>Meloidogyne</taxon>
    </lineage>
</organism>
<evidence type="ECO:0000256" key="1">
    <source>
        <dbReference type="SAM" id="Phobius"/>
    </source>
</evidence>
<dbReference type="WBParaSite" id="MhA1_Contig210.frz3.gene33">
    <property type="protein sequence ID" value="MhA1_Contig210.frz3.gene33"/>
    <property type="gene ID" value="MhA1_Contig210.frz3.gene33"/>
</dbReference>
<proteinExistence type="predicted"/>
<dbReference type="PANTHER" id="PTHR31627:SF42">
    <property type="entry name" value="G_PROTEIN_RECEP_F1_2 DOMAIN-CONTAINING PROTEIN-RELATED"/>
    <property type="match status" value="1"/>
</dbReference>
<feature type="transmembrane region" description="Helical" evidence="1">
    <location>
        <begin position="111"/>
        <end position="129"/>
    </location>
</feature>
<feature type="transmembrane region" description="Helical" evidence="1">
    <location>
        <begin position="149"/>
        <end position="170"/>
    </location>
</feature>
<dbReference type="PANTHER" id="PTHR31627">
    <property type="entry name" value="SERPENTINE RECEPTOR CLASS GAMMA-RELATED"/>
    <property type="match status" value="1"/>
</dbReference>